<dbReference type="PANTHER" id="PTHR33986:SF15">
    <property type="entry name" value="MITOCHONDRIAL FISSION PROTEIN ELM1"/>
    <property type="match status" value="1"/>
</dbReference>
<evidence type="ECO:0000313" key="1">
    <source>
        <dbReference type="EMBL" id="KAJ0972731.1"/>
    </source>
</evidence>
<dbReference type="Proteomes" id="UP001085076">
    <property type="component" value="Miscellaneous, Linkage group lg05"/>
</dbReference>
<gene>
    <name evidence="1" type="ORF">J5N97_020690</name>
</gene>
<dbReference type="AlphaFoldDB" id="A0A9D5CGA9"/>
<evidence type="ECO:0000313" key="2">
    <source>
        <dbReference type="Proteomes" id="UP001085076"/>
    </source>
</evidence>
<protein>
    <recommendedName>
        <fullName evidence="3">Mitochondrial fission protein ELM1</fullName>
    </recommendedName>
</protein>
<organism evidence="1 2">
    <name type="scientific">Dioscorea zingiberensis</name>
    <dbReference type="NCBI Taxonomy" id="325984"/>
    <lineage>
        <taxon>Eukaryota</taxon>
        <taxon>Viridiplantae</taxon>
        <taxon>Streptophyta</taxon>
        <taxon>Embryophyta</taxon>
        <taxon>Tracheophyta</taxon>
        <taxon>Spermatophyta</taxon>
        <taxon>Magnoliopsida</taxon>
        <taxon>Liliopsida</taxon>
        <taxon>Dioscoreales</taxon>
        <taxon>Dioscoreaceae</taxon>
        <taxon>Dioscorea</taxon>
    </lineage>
</organism>
<sequence length="424" mass="46836">MRPIRLPEPPGGPVDIPEIFGGGLNVIRRAVVIGNGFPGAENQCIGLVRALGLAEKHTLYRVIRPRGGINEWLRCLPVSLHKMVESVIRRILGDSQFVTTIQQRRISPMVTHNGGGVGLSSILEADAKKIAAVARETFEKEGPLLVVASGRDTISVASTVRSLAPQHVFVVQIQHPRTRLDRFDLVVTPRHDYHVLSPTGQQEIPQFMRRWITPREPPNKNVVLTVGALHQADSAMLRIAALTWHDELAPLPKPLLVVNIGGPTRHCQYGADLAKQLVGSLRSVLATCGSIRISFSRRTPQKVSNIILRELCDHPKVYIWDGEGPNPHMGHLAWADAFIITADSVSMLSEACSTGKPVYIVGAERCTMKFSSFQKTLQDKRVVRPFTGMEDISDSWSYPPLNDTTEAAARVREALAERGWTLQR</sequence>
<name>A0A9D5CGA9_9LILI</name>
<dbReference type="SUPFAM" id="SSF53756">
    <property type="entry name" value="UDP-Glycosyltransferase/glycogen phosphorylase"/>
    <property type="match status" value="1"/>
</dbReference>
<dbReference type="PANTHER" id="PTHR33986">
    <property type="entry name" value="OS02G0535700 PROTEIN"/>
    <property type="match status" value="1"/>
</dbReference>
<reference evidence="1" key="1">
    <citation type="submission" date="2021-03" db="EMBL/GenBank/DDBJ databases">
        <authorList>
            <person name="Li Z."/>
            <person name="Yang C."/>
        </authorList>
    </citation>
    <scope>NUCLEOTIDE SEQUENCE</scope>
    <source>
        <strain evidence="1">Dzin_1.0</strain>
        <tissue evidence="1">Leaf</tissue>
    </source>
</reference>
<evidence type="ECO:0008006" key="3">
    <source>
        <dbReference type="Google" id="ProtNLM"/>
    </source>
</evidence>
<reference evidence="1" key="2">
    <citation type="journal article" date="2022" name="Hortic Res">
        <title>The genome of Dioscorea zingiberensis sheds light on the biosynthesis, origin and evolution of the medicinally important diosgenin saponins.</title>
        <authorList>
            <person name="Li Y."/>
            <person name="Tan C."/>
            <person name="Li Z."/>
            <person name="Guo J."/>
            <person name="Li S."/>
            <person name="Chen X."/>
            <person name="Wang C."/>
            <person name="Dai X."/>
            <person name="Yang H."/>
            <person name="Song W."/>
            <person name="Hou L."/>
            <person name="Xu J."/>
            <person name="Tong Z."/>
            <person name="Xu A."/>
            <person name="Yuan X."/>
            <person name="Wang W."/>
            <person name="Yang Q."/>
            <person name="Chen L."/>
            <person name="Sun Z."/>
            <person name="Wang K."/>
            <person name="Pan B."/>
            <person name="Chen J."/>
            <person name="Bao Y."/>
            <person name="Liu F."/>
            <person name="Qi X."/>
            <person name="Gang D.R."/>
            <person name="Wen J."/>
            <person name="Li J."/>
        </authorList>
    </citation>
    <scope>NUCLEOTIDE SEQUENCE</scope>
    <source>
        <strain evidence="1">Dzin_1.0</strain>
    </source>
</reference>
<accession>A0A9D5CGA9</accession>
<keyword evidence="2" id="KW-1185">Reference proteome</keyword>
<dbReference type="EMBL" id="JAGGNH010000005">
    <property type="protein sequence ID" value="KAJ0972731.1"/>
    <property type="molecule type" value="Genomic_DNA"/>
</dbReference>
<dbReference type="OrthoDB" id="1856981at2759"/>
<comment type="caution">
    <text evidence="1">The sequence shown here is derived from an EMBL/GenBank/DDBJ whole genome shotgun (WGS) entry which is preliminary data.</text>
</comment>
<proteinExistence type="predicted"/>
<dbReference type="InterPro" id="IPR009367">
    <property type="entry name" value="Elm1-like"/>
</dbReference>
<dbReference type="Pfam" id="PF06258">
    <property type="entry name" value="Mito_fiss_Elm1"/>
    <property type="match status" value="1"/>
</dbReference>